<dbReference type="InterPro" id="IPR015526">
    <property type="entry name" value="Frizzled/SFRP"/>
</dbReference>
<dbReference type="GO" id="GO:0004930">
    <property type="term" value="F:G protein-coupled receptor activity"/>
    <property type="evidence" value="ECO:0007669"/>
    <property type="project" value="UniProtKB-KW"/>
</dbReference>
<dbReference type="GO" id="GO:0009888">
    <property type="term" value="P:tissue development"/>
    <property type="evidence" value="ECO:0007669"/>
    <property type="project" value="UniProtKB-ARBA"/>
</dbReference>
<dbReference type="PRINTS" id="PR00489">
    <property type="entry name" value="FRIZZLED"/>
</dbReference>
<keyword evidence="5" id="KW-1003">Cell membrane</keyword>
<evidence type="ECO:0000313" key="23">
    <source>
        <dbReference type="EMBL" id="JAG41948.1"/>
    </source>
</evidence>
<comment type="subcellular location">
    <subcellularLocation>
        <location evidence="2">Cell membrane</location>
        <topology evidence="2">Multi-pass membrane protein</topology>
    </subcellularLocation>
    <subcellularLocation>
        <location evidence="1">Cell projection</location>
        <location evidence="1">Cilium</location>
    </subcellularLocation>
</comment>
<evidence type="ECO:0000256" key="14">
    <source>
        <dbReference type="ARBA" id="ARBA00023224"/>
    </source>
</evidence>
<evidence type="ECO:0000256" key="6">
    <source>
        <dbReference type="ARBA" id="ARBA00022692"/>
    </source>
</evidence>
<dbReference type="CDD" id="cd15030">
    <property type="entry name" value="7tmF_SMO_homolog"/>
    <property type="match status" value="1"/>
</dbReference>
<keyword evidence="10 19" id="KW-0472">Membrane</keyword>
<dbReference type="GO" id="GO:0005886">
    <property type="term" value="C:plasma membrane"/>
    <property type="evidence" value="ECO:0007669"/>
    <property type="project" value="UniProtKB-SubCell"/>
</dbReference>
<dbReference type="SUPFAM" id="SSF63501">
    <property type="entry name" value="Frizzled cysteine-rich domain"/>
    <property type="match status" value="1"/>
</dbReference>
<keyword evidence="12" id="KW-0675">Receptor</keyword>
<dbReference type="SMART" id="SM00063">
    <property type="entry name" value="FRI"/>
    <property type="match status" value="1"/>
</dbReference>
<sequence>MRSCAVFVFALVELFSRNAAYERKHHAFEQPVLSGGFFHKIANGEPARANPNNISDYPFKDFLFNQELNPFFNRFALPKEGISYCLKPAKCEFMNYTTCLGTKLPYNYTSLDLVDGVSTQQQAQEQLNEWQRLIHVPKCWAVIQPFLCALYMPRCDSPKGSETEQVVSLPSQEMCKMIQGPCRIVTTYEQWPSVFRCENNTRYPTMCKNDVRELKFNSTGQCMSPLVPTDHPSWFFEGVEGCGVQCNDPMFPDHDRQYIHKMVFGAASLCALFNLFAVLTFMIDWKFSSKYPALVIFYINYCFLMVCLGWLAQFVPGGREDIVCRKDGTLRLGEPSASENLSCVIVFVMVYYFLMAGVAWFVILTYACHISLQALGKIQECMEKKAAYFHMVAWSFPLVLTIATMALGEIDGNSVTGICFVGYANDEYRAGFLLVPVAIALAVGTAFLFKGLFTLIRLKVDSEDIISPRASSKIRETIFRMVVFSFLILIFGGITFTCHIYEFMNNEKWAKSFRIYVLCKLGFGPGNSSDCRMSTRPSLAMLQLHILSLFASGMLMSTWVWTRTTVNTWSRFFARLLNKEVDVEKQIKPKKHKLIAQAYSKRKELEEKSWKLSISFHSSHQDPVGLGFELNSGASGSVRSSWAAALPKFVTRRGALVAATNSSSSVRRNSVDSQISYSVRRVSVESRRHSVDSTVSVKLSEVTQTVVKKVSTPLHKHRGHHKSRTRKLSRTKKKAAKQARNSASASSNDSNERMAMLMLALAEAEKNPGSLKALGYSGSSQKAFLGRKNKDRKNAGLESDFALLTGKLFSNYPPTISSSSSYSSGITKRNQDIELDILKDIEQVEEFTSKEEEMSLMLNPKD</sequence>
<dbReference type="EMBL" id="GDHC01005105">
    <property type="protein sequence ID" value="JAQ13524.1"/>
    <property type="molecule type" value="Transcribed_RNA"/>
</dbReference>
<feature type="transmembrane region" description="Helical" evidence="19">
    <location>
        <begin position="428"/>
        <end position="449"/>
    </location>
</feature>
<evidence type="ECO:0000256" key="17">
    <source>
        <dbReference type="PROSITE-ProRule" id="PRU00090"/>
    </source>
</evidence>
<dbReference type="GO" id="GO:0030425">
    <property type="term" value="C:dendrite"/>
    <property type="evidence" value="ECO:0007669"/>
    <property type="project" value="TreeGrafter"/>
</dbReference>
<dbReference type="PANTHER" id="PTHR11309">
    <property type="entry name" value="FRIZZLED"/>
    <property type="match status" value="1"/>
</dbReference>
<dbReference type="CDD" id="cd07451">
    <property type="entry name" value="CRD_SMO"/>
    <property type="match status" value="1"/>
</dbReference>
<evidence type="ECO:0000256" key="2">
    <source>
        <dbReference type="ARBA" id="ARBA00004651"/>
    </source>
</evidence>
<keyword evidence="11" id="KW-1015">Disulfide bond</keyword>
<dbReference type="GO" id="GO:0071679">
    <property type="term" value="P:commissural neuron axon guidance"/>
    <property type="evidence" value="ECO:0007669"/>
    <property type="project" value="TreeGrafter"/>
</dbReference>
<feature type="compositionally biased region" description="Low complexity" evidence="18">
    <location>
        <begin position="738"/>
        <end position="751"/>
    </location>
</feature>
<dbReference type="AlphaFoldDB" id="A0A0A9ZEX8"/>
<dbReference type="InterPro" id="IPR035683">
    <property type="entry name" value="SMO_7TM"/>
</dbReference>
<feature type="transmembrane region" description="Helical" evidence="19">
    <location>
        <begin position="388"/>
        <end position="408"/>
    </location>
</feature>
<dbReference type="PROSITE" id="PS50038">
    <property type="entry name" value="FZ"/>
    <property type="match status" value="1"/>
</dbReference>
<dbReference type="PANTHER" id="PTHR11309:SF35">
    <property type="entry name" value="PROTEIN SMOOTHENED"/>
    <property type="match status" value="1"/>
</dbReference>
<feature type="transmembrane region" description="Helical" evidence="19">
    <location>
        <begin position="262"/>
        <end position="283"/>
    </location>
</feature>
<feature type="compositionally biased region" description="Basic residues" evidence="18">
    <location>
        <begin position="714"/>
        <end position="737"/>
    </location>
</feature>
<evidence type="ECO:0000256" key="18">
    <source>
        <dbReference type="SAM" id="MobiDB-lite"/>
    </source>
</evidence>
<evidence type="ECO:0000256" key="15">
    <source>
        <dbReference type="ARBA" id="ARBA00023273"/>
    </source>
</evidence>
<feature type="transmembrane region" description="Helical" evidence="19">
    <location>
        <begin position="295"/>
        <end position="312"/>
    </location>
</feature>
<evidence type="ECO:0000256" key="1">
    <source>
        <dbReference type="ARBA" id="ARBA00004138"/>
    </source>
</evidence>
<evidence type="ECO:0000256" key="5">
    <source>
        <dbReference type="ARBA" id="ARBA00022475"/>
    </source>
</evidence>
<dbReference type="Pfam" id="PF01534">
    <property type="entry name" value="Frizzled"/>
    <property type="match status" value="1"/>
</dbReference>
<organism evidence="23">
    <name type="scientific">Lygus hesperus</name>
    <name type="common">Western plant bug</name>
    <dbReference type="NCBI Taxonomy" id="30085"/>
    <lineage>
        <taxon>Eukaryota</taxon>
        <taxon>Metazoa</taxon>
        <taxon>Ecdysozoa</taxon>
        <taxon>Arthropoda</taxon>
        <taxon>Hexapoda</taxon>
        <taxon>Insecta</taxon>
        <taxon>Pterygota</taxon>
        <taxon>Neoptera</taxon>
        <taxon>Paraneoptera</taxon>
        <taxon>Hemiptera</taxon>
        <taxon>Heteroptera</taxon>
        <taxon>Panheteroptera</taxon>
        <taxon>Cimicomorpha</taxon>
        <taxon>Miridae</taxon>
        <taxon>Mirini</taxon>
        <taxon>Lygus</taxon>
    </lineage>
</organism>
<dbReference type="InterPro" id="IPR020067">
    <property type="entry name" value="Frizzled_dom"/>
</dbReference>
<comment type="caution">
    <text evidence="17">Lacks conserved residue(s) required for the propagation of feature annotation.</text>
</comment>
<accession>A0A0A9ZEX8</accession>
<evidence type="ECO:0000256" key="11">
    <source>
        <dbReference type="ARBA" id="ARBA00023157"/>
    </source>
</evidence>
<keyword evidence="8 19" id="KW-1133">Transmembrane helix</keyword>
<evidence type="ECO:0000259" key="22">
    <source>
        <dbReference type="PROSITE" id="PS50261"/>
    </source>
</evidence>
<evidence type="ECO:0000256" key="8">
    <source>
        <dbReference type="ARBA" id="ARBA00022989"/>
    </source>
</evidence>
<evidence type="ECO:0000256" key="3">
    <source>
        <dbReference type="ARBA" id="ARBA00008077"/>
    </source>
</evidence>
<evidence type="ECO:0000256" key="20">
    <source>
        <dbReference type="SAM" id="SignalP"/>
    </source>
</evidence>
<dbReference type="PROSITE" id="PS50261">
    <property type="entry name" value="G_PROTEIN_RECEP_F2_4"/>
    <property type="match status" value="1"/>
</dbReference>
<dbReference type="InterPro" id="IPR017981">
    <property type="entry name" value="GPCR_2-like_7TM"/>
</dbReference>
<dbReference type="EMBL" id="GBHO01001656">
    <property type="protein sequence ID" value="JAG41948.1"/>
    <property type="molecule type" value="Transcribed_RNA"/>
</dbReference>
<proteinExistence type="inferred from homology"/>
<dbReference type="GO" id="GO:0005113">
    <property type="term" value="F:patched binding"/>
    <property type="evidence" value="ECO:0007669"/>
    <property type="project" value="TreeGrafter"/>
</dbReference>
<keyword evidence="4" id="KW-0217">Developmental protein</keyword>
<feature type="signal peptide" evidence="20">
    <location>
        <begin position="1"/>
        <end position="20"/>
    </location>
</feature>
<keyword evidence="9" id="KW-0297">G-protein coupled receptor</keyword>
<dbReference type="GO" id="GO:0005929">
    <property type="term" value="C:cilium"/>
    <property type="evidence" value="ECO:0007669"/>
    <property type="project" value="UniProtKB-SubCell"/>
</dbReference>
<dbReference type="GO" id="GO:0007224">
    <property type="term" value="P:smoothened signaling pathway"/>
    <property type="evidence" value="ECO:0007669"/>
    <property type="project" value="TreeGrafter"/>
</dbReference>
<feature type="domain" description="G-protein coupled receptors family 2 profile 2" evidence="22">
    <location>
        <begin position="257"/>
        <end position="490"/>
    </location>
</feature>
<feature type="region of interest" description="Disordered" evidence="18">
    <location>
        <begin position="710"/>
        <end position="751"/>
    </location>
</feature>
<feature type="chain" id="PRO_5007389987" description="Protein smoothened" evidence="20">
    <location>
        <begin position="21"/>
        <end position="862"/>
    </location>
</feature>
<evidence type="ECO:0000256" key="4">
    <source>
        <dbReference type="ARBA" id="ARBA00022473"/>
    </source>
</evidence>
<keyword evidence="13" id="KW-0325">Glycoprotein</keyword>
<feature type="transmembrane region" description="Helical" evidence="19">
    <location>
        <begin position="344"/>
        <end position="367"/>
    </location>
</feature>
<dbReference type="Gene3D" id="1.20.1070.10">
    <property type="entry name" value="Rhodopsin 7-helix transmembrane proteins"/>
    <property type="match status" value="1"/>
</dbReference>
<reference evidence="23" key="2">
    <citation type="submission" date="2014-07" db="EMBL/GenBank/DDBJ databases">
        <authorList>
            <person name="Hull J."/>
        </authorList>
    </citation>
    <scope>NUCLEOTIDE SEQUENCE</scope>
</reference>
<name>A0A0A9ZEX8_LYGHE</name>
<keyword evidence="15" id="KW-0966">Cell projection</keyword>
<evidence type="ECO:0000256" key="10">
    <source>
        <dbReference type="ARBA" id="ARBA00023136"/>
    </source>
</evidence>
<dbReference type="SMART" id="SM01330">
    <property type="entry name" value="Frizzled"/>
    <property type="match status" value="1"/>
</dbReference>
<evidence type="ECO:0000256" key="19">
    <source>
        <dbReference type="SAM" id="Phobius"/>
    </source>
</evidence>
<evidence type="ECO:0000256" key="13">
    <source>
        <dbReference type="ARBA" id="ARBA00023180"/>
    </source>
</evidence>
<protein>
    <recommendedName>
        <fullName evidence="16">Protein smoothened</fullName>
    </recommendedName>
</protein>
<evidence type="ECO:0000259" key="21">
    <source>
        <dbReference type="PROSITE" id="PS50038"/>
    </source>
</evidence>
<dbReference type="GO" id="GO:0007389">
    <property type="term" value="P:pattern specification process"/>
    <property type="evidence" value="ECO:0007669"/>
    <property type="project" value="TreeGrafter"/>
</dbReference>
<dbReference type="Pfam" id="PF01392">
    <property type="entry name" value="Fz"/>
    <property type="match status" value="1"/>
</dbReference>
<feature type="transmembrane region" description="Helical" evidence="19">
    <location>
        <begin position="478"/>
        <end position="504"/>
    </location>
</feature>
<dbReference type="GO" id="GO:0007417">
    <property type="term" value="P:central nervous system development"/>
    <property type="evidence" value="ECO:0007669"/>
    <property type="project" value="TreeGrafter"/>
</dbReference>
<evidence type="ECO:0000256" key="7">
    <source>
        <dbReference type="ARBA" id="ARBA00022729"/>
    </source>
</evidence>
<dbReference type="InterPro" id="IPR000539">
    <property type="entry name" value="Frizzled/Smoothened_7TM"/>
</dbReference>
<dbReference type="Gene3D" id="1.10.2000.10">
    <property type="entry name" value="Frizzled cysteine-rich domain"/>
    <property type="match status" value="1"/>
</dbReference>
<dbReference type="FunFam" id="1.20.1070.10:FF:000068">
    <property type="entry name" value="Smoothened, frizzled class receptor"/>
    <property type="match status" value="1"/>
</dbReference>
<keyword evidence="14" id="KW-0807">Transducer</keyword>
<reference evidence="24" key="3">
    <citation type="journal article" date="2016" name="Gigascience">
        <title>De novo construction of an expanded transcriptome assembly for the western tarnished plant bug, Lygus hesperus.</title>
        <authorList>
            <person name="Tassone E.E."/>
            <person name="Geib S.M."/>
            <person name="Hall B."/>
            <person name="Fabrick J.A."/>
            <person name="Brent C.S."/>
            <person name="Hull J.J."/>
        </authorList>
    </citation>
    <scope>NUCLEOTIDE SEQUENCE</scope>
</reference>
<evidence type="ECO:0000256" key="9">
    <source>
        <dbReference type="ARBA" id="ARBA00023040"/>
    </source>
</evidence>
<dbReference type="InterPro" id="IPR041771">
    <property type="entry name" value="SMO_CRD"/>
</dbReference>
<dbReference type="InterPro" id="IPR036790">
    <property type="entry name" value="Frizzled_dom_sf"/>
</dbReference>
<evidence type="ECO:0000256" key="12">
    <source>
        <dbReference type="ARBA" id="ARBA00023170"/>
    </source>
</evidence>
<keyword evidence="6 19" id="KW-0812">Transmembrane</keyword>
<feature type="transmembrane region" description="Helical" evidence="19">
    <location>
        <begin position="542"/>
        <end position="561"/>
    </location>
</feature>
<reference evidence="23" key="1">
    <citation type="journal article" date="2014" name="PLoS ONE">
        <title>Transcriptome-Based Identification of ABC Transporters in the Western Tarnished Plant Bug Lygus hesperus.</title>
        <authorList>
            <person name="Hull J.J."/>
            <person name="Chaney K."/>
            <person name="Geib S.M."/>
            <person name="Fabrick J.A."/>
            <person name="Brent C.S."/>
            <person name="Walsh D."/>
            <person name="Lavine L.C."/>
        </authorList>
    </citation>
    <scope>NUCLEOTIDE SEQUENCE</scope>
</reference>
<evidence type="ECO:0000313" key="24">
    <source>
        <dbReference type="EMBL" id="JAQ13524.1"/>
    </source>
</evidence>
<evidence type="ECO:0000256" key="16">
    <source>
        <dbReference type="ARBA" id="ARBA00035037"/>
    </source>
</evidence>
<gene>
    <name evidence="23" type="primary">smo_1</name>
    <name evidence="24" type="synonym">smo_2</name>
    <name evidence="23" type="ORF">CM83_58120</name>
    <name evidence="24" type="ORF">g.75746</name>
</gene>
<comment type="similarity">
    <text evidence="3">Belongs to the G-protein coupled receptor Fz/Smo family.</text>
</comment>
<feature type="domain" description="FZ" evidence="21">
    <location>
        <begin position="86"/>
        <end position="210"/>
    </location>
</feature>
<keyword evidence="7 20" id="KW-0732">Signal</keyword>